<comment type="similarity">
    <text evidence="1">Belongs to the NmrA-type oxidoreductase family.</text>
</comment>
<reference evidence="4 5" key="1">
    <citation type="submission" date="2018-05" db="EMBL/GenBank/DDBJ databases">
        <title>Whole genome sequencing for identification of molecular markers to develop diagnostic detection tools for the regulated plant pathogen Lachnellula willkommii.</title>
        <authorList>
            <person name="Giroux E."/>
            <person name="Bilodeau G."/>
        </authorList>
    </citation>
    <scope>NUCLEOTIDE SEQUENCE [LARGE SCALE GENOMIC DNA]</scope>
    <source>
        <strain evidence="4 5">CBS 625.97</strain>
    </source>
</reference>
<evidence type="ECO:0000313" key="5">
    <source>
        <dbReference type="Proteomes" id="UP000481288"/>
    </source>
</evidence>
<name>A0A7D8UNM6_9HELO</name>
<dbReference type="SUPFAM" id="SSF51735">
    <property type="entry name" value="NAD(P)-binding Rossmann-fold domains"/>
    <property type="match status" value="1"/>
</dbReference>
<keyword evidence="2" id="KW-0521">NADP</keyword>
<dbReference type="Gene3D" id="3.40.50.720">
    <property type="entry name" value="NAD(P)-binding Rossmann-like Domain"/>
    <property type="match status" value="1"/>
</dbReference>
<gene>
    <name evidence="4" type="primary">bik4</name>
    <name evidence="4" type="ORF">LCER1_G003023</name>
</gene>
<dbReference type="GO" id="GO:0005634">
    <property type="term" value="C:nucleus"/>
    <property type="evidence" value="ECO:0007669"/>
    <property type="project" value="TreeGrafter"/>
</dbReference>
<evidence type="ECO:0000256" key="2">
    <source>
        <dbReference type="ARBA" id="ARBA00022857"/>
    </source>
</evidence>
<dbReference type="OrthoDB" id="419598at2759"/>
<dbReference type="AlphaFoldDB" id="A0A7D8UNM6"/>
<sequence length="673" mass="74386">MSGTKTLIFGATGAVGSAAARTAHEHGAKVMLASRGISKPIPRLTSAQEQAGGFERVKADLLDPDSVHAAVAKSGAKHAFIYAALQSTDYMRATIEALKSAGIEFVVFLSSSSIQYDEEPEERGNPIAYKHRQIEKNIADIFGPQRWVTVRPGWFASNTLQWKAMIADGEVKILYPDATFDMISPEDIGRVCGAVTVGGWKAAKGKDIIYLCGPEIRSQRDAIMAIGKVLGKDLRVTAIDENAGFEKVASHFAGAGVPESATHDAATFLINVMKGRTPGDTFTGCIFIGPAYKEGQNNILEYGGQEATTFEEWVAENRQEIPIPGLGQIMESAQQWRVLCPENRQMKAVNSAWQDAMVNKLRALESPLWSQRLKFDACLMLARPLQPCHLPATAVGNSSRNLQSSVSNLSKLESLSNEILDMVVQYLLPEKSDAIGLAFSSERLWPLVRLHIQRQILQCAAPWAGKKIAFQGSYSTDLPASFLDDGLAKRIIGSDGYGSTCDARRLFRGGDGKFITPPTRESVLLEWKGGIIAHAGRILIPSARWEEMEREMQCSDFFPRNQSWVLRNLTTRESVSSEKLGVVVTMRMENYSLQGIAAFTLILLMRTCWTNHPSYSGGNDLNIHRGLWAGHRFDIVAQQFHESEERLEDWCDVTEAVSSEAEELRQKLRRQIY</sequence>
<keyword evidence="5" id="KW-1185">Reference proteome</keyword>
<dbReference type="PANTHER" id="PTHR42748:SF8">
    <property type="entry name" value="NMRA-LIKE FAMILY PROTEIN (AFU_ORTHOLOGUE AFUA_8G01860)"/>
    <property type="match status" value="1"/>
</dbReference>
<comment type="caution">
    <text evidence="4">The sequence shown here is derived from an EMBL/GenBank/DDBJ whole genome shotgun (WGS) entry which is preliminary data.</text>
</comment>
<protein>
    <submittedName>
        <fullName evidence="4">Nitrogen metabolite regulation-like protein bik4</fullName>
    </submittedName>
</protein>
<dbReference type="Proteomes" id="UP000481288">
    <property type="component" value="Unassembled WGS sequence"/>
</dbReference>
<dbReference type="PANTHER" id="PTHR42748">
    <property type="entry name" value="NITROGEN METABOLITE REPRESSION PROTEIN NMRA FAMILY MEMBER"/>
    <property type="match status" value="1"/>
</dbReference>
<accession>A0A7D8UNM6</accession>
<evidence type="ECO:0000259" key="3">
    <source>
        <dbReference type="Pfam" id="PF05368"/>
    </source>
</evidence>
<feature type="domain" description="NmrA-like" evidence="3">
    <location>
        <begin position="6"/>
        <end position="248"/>
    </location>
</feature>
<dbReference type="Pfam" id="PF05368">
    <property type="entry name" value="NmrA"/>
    <property type="match status" value="1"/>
</dbReference>
<evidence type="ECO:0000256" key="1">
    <source>
        <dbReference type="ARBA" id="ARBA00006328"/>
    </source>
</evidence>
<dbReference type="InterPro" id="IPR051164">
    <property type="entry name" value="NmrA-like_oxidored"/>
</dbReference>
<organism evidence="4 5">
    <name type="scientific">Lachnellula cervina</name>
    <dbReference type="NCBI Taxonomy" id="1316786"/>
    <lineage>
        <taxon>Eukaryota</taxon>
        <taxon>Fungi</taxon>
        <taxon>Dikarya</taxon>
        <taxon>Ascomycota</taxon>
        <taxon>Pezizomycotina</taxon>
        <taxon>Leotiomycetes</taxon>
        <taxon>Helotiales</taxon>
        <taxon>Lachnaceae</taxon>
        <taxon>Lachnellula</taxon>
    </lineage>
</organism>
<dbReference type="InterPro" id="IPR008030">
    <property type="entry name" value="NmrA-like"/>
</dbReference>
<evidence type="ECO:0000313" key="4">
    <source>
        <dbReference type="EMBL" id="TVY53493.1"/>
    </source>
</evidence>
<dbReference type="EMBL" id="QGMG01000448">
    <property type="protein sequence ID" value="TVY53493.1"/>
    <property type="molecule type" value="Genomic_DNA"/>
</dbReference>
<dbReference type="InterPro" id="IPR036291">
    <property type="entry name" value="NAD(P)-bd_dom_sf"/>
</dbReference>
<proteinExistence type="inferred from homology"/>